<protein>
    <submittedName>
        <fullName evidence="1">Uncharacterized protein</fullName>
    </submittedName>
</protein>
<reference evidence="1" key="1">
    <citation type="submission" date="2019-08" db="EMBL/GenBank/DDBJ databases">
        <title>The genome of the North American firefly Photinus pyralis.</title>
        <authorList>
            <consortium name="Photinus pyralis genome working group"/>
            <person name="Fallon T.R."/>
            <person name="Sander Lower S.E."/>
            <person name="Weng J.-K."/>
        </authorList>
    </citation>
    <scope>NUCLEOTIDE SEQUENCE</scope>
    <source>
        <strain evidence="1">TRF0915ILg1</strain>
        <tissue evidence="1">Whole body</tissue>
    </source>
</reference>
<sequence>MCELLRYFATEGENAPPNINKIAAKGAVPAGPEYSHFSELCFAFNIPSTSDKMYILAEKAGKEEYNLAKEAGDVSEDLIPYVSVIVDGP</sequence>
<evidence type="ECO:0000313" key="2">
    <source>
        <dbReference type="Proteomes" id="UP000801492"/>
    </source>
</evidence>
<dbReference type="OrthoDB" id="6781756at2759"/>
<dbReference type="EMBL" id="VTPC01009296">
    <property type="protein sequence ID" value="KAF2892184.1"/>
    <property type="molecule type" value="Genomic_DNA"/>
</dbReference>
<accession>A0A8K0GAE4</accession>
<dbReference type="Proteomes" id="UP000801492">
    <property type="component" value="Unassembled WGS sequence"/>
</dbReference>
<organism evidence="1 2">
    <name type="scientific">Ignelater luminosus</name>
    <name type="common">Cucubano</name>
    <name type="synonym">Pyrophorus luminosus</name>
    <dbReference type="NCBI Taxonomy" id="2038154"/>
    <lineage>
        <taxon>Eukaryota</taxon>
        <taxon>Metazoa</taxon>
        <taxon>Ecdysozoa</taxon>
        <taxon>Arthropoda</taxon>
        <taxon>Hexapoda</taxon>
        <taxon>Insecta</taxon>
        <taxon>Pterygota</taxon>
        <taxon>Neoptera</taxon>
        <taxon>Endopterygota</taxon>
        <taxon>Coleoptera</taxon>
        <taxon>Polyphaga</taxon>
        <taxon>Elateriformia</taxon>
        <taxon>Elateroidea</taxon>
        <taxon>Elateridae</taxon>
        <taxon>Agrypninae</taxon>
        <taxon>Pyrophorini</taxon>
        <taxon>Ignelater</taxon>
    </lineage>
</organism>
<keyword evidence="2" id="KW-1185">Reference proteome</keyword>
<comment type="caution">
    <text evidence="1">The sequence shown here is derived from an EMBL/GenBank/DDBJ whole genome shotgun (WGS) entry which is preliminary data.</text>
</comment>
<gene>
    <name evidence="1" type="ORF">ILUMI_13989</name>
</gene>
<proteinExistence type="predicted"/>
<dbReference type="AlphaFoldDB" id="A0A8K0GAE4"/>
<evidence type="ECO:0000313" key="1">
    <source>
        <dbReference type="EMBL" id="KAF2892184.1"/>
    </source>
</evidence>
<name>A0A8K0GAE4_IGNLU</name>